<dbReference type="InterPro" id="IPR019425">
    <property type="entry name" value="7TM_GPCR_serpentine_rcpt_Srt"/>
</dbReference>
<feature type="transmembrane region" description="Helical" evidence="1">
    <location>
        <begin position="36"/>
        <end position="53"/>
    </location>
</feature>
<reference evidence="3" key="1">
    <citation type="submission" date="2016-11" db="UniProtKB">
        <authorList>
            <consortium name="WormBaseParasite"/>
        </authorList>
    </citation>
    <scope>IDENTIFICATION</scope>
</reference>
<evidence type="ECO:0000256" key="1">
    <source>
        <dbReference type="SAM" id="Phobius"/>
    </source>
</evidence>
<keyword evidence="1" id="KW-0472">Membrane</keyword>
<name>A0A1I8ASQ4_9BILA</name>
<dbReference type="Proteomes" id="UP000095287">
    <property type="component" value="Unplaced"/>
</dbReference>
<protein>
    <submittedName>
        <fullName evidence="3">G protein-coupled receptor</fullName>
    </submittedName>
</protein>
<accession>A0A1I8ASQ4</accession>
<evidence type="ECO:0000313" key="2">
    <source>
        <dbReference type="Proteomes" id="UP000095287"/>
    </source>
</evidence>
<evidence type="ECO:0000313" key="3">
    <source>
        <dbReference type="WBParaSite" id="L893_g883.t1"/>
    </source>
</evidence>
<feature type="transmembrane region" description="Helical" evidence="1">
    <location>
        <begin position="92"/>
        <end position="125"/>
    </location>
</feature>
<keyword evidence="1" id="KW-1133">Transmembrane helix</keyword>
<dbReference type="Pfam" id="PF10321">
    <property type="entry name" value="7TM_GPCR_Srt"/>
    <property type="match status" value="1"/>
</dbReference>
<dbReference type="AlphaFoldDB" id="A0A1I8ASQ4"/>
<keyword evidence="1" id="KW-0812">Transmembrane</keyword>
<proteinExistence type="predicted"/>
<organism evidence="2 3">
    <name type="scientific">Steinernema glaseri</name>
    <dbReference type="NCBI Taxonomy" id="37863"/>
    <lineage>
        <taxon>Eukaryota</taxon>
        <taxon>Metazoa</taxon>
        <taxon>Ecdysozoa</taxon>
        <taxon>Nematoda</taxon>
        <taxon>Chromadorea</taxon>
        <taxon>Rhabditida</taxon>
        <taxon>Tylenchina</taxon>
        <taxon>Panagrolaimomorpha</taxon>
        <taxon>Strongyloidoidea</taxon>
        <taxon>Steinernematidae</taxon>
        <taxon>Steinernema</taxon>
    </lineage>
</organism>
<dbReference type="WBParaSite" id="L893_g883.t1">
    <property type="protein sequence ID" value="L893_g883.t1"/>
    <property type="gene ID" value="L893_g883"/>
</dbReference>
<keyword evidence="2" id="KW-1185">Reference proteome</keyword>
<sequence length="159" mass="18180">MFVGTVDFLVVLLAFNRCCDFCFSQIAKTIFHKNRTYIWIVTMYLYAVVVFVLEPPVTLNTRAIMWLFDAFMIFPPDVLPVDHMVFIPYMSFYNIILLGFMVLSYVVFLIALAIKGCGGLVLIIFNRSIRLEVKTVLRKTSTTPTKIVRIVPPVPLEGS</sequence>